<organism evidence="2 3">
    <name type="scientific">Paenisporosarcina quisquiliarum</name>
    <dbReference type="NCBI Taxonomy" id="365346"/>
    <lineage>
        <taxon>Bacteria</taxon>
        <taxon>Bacillati</taxon>
        <taxon>Bacillota</taxon>
        <taxon>Bacilli</taxon>
        <taxon>Bacillales</taxon>
        <taxon>Caryophanaceae</taxon>
        <taxon>Paenisporosarcina</taxon>
    </lineage>
</organism>
<dbReference type="PROSITE" id="PS50005">
    <property type="entry name" value="TPR"/>
    <property type="match status" value="1"/>
</dbReference>
<dbReference type="Proteomes" id="UP001152173">
    <property type="component" value="Unassembled WGS sequence"/>
</dbReference>
<accession>A0A9X3LHT8</accession>
<dbReference type="Gene3D" id="1.25.40.10">
    <property type="entry name" value="Tetratricopeptide repeat domain"/>
    <property type="match status" value="1"/>
</dbReference>
<dbReference type="InterPro" id="IPR011990">
    <property type="entry name" value="TPR-like_helical_dom_sf"/>
</dbReference>
<dbReference type="EMBL" id="JAMKBJ010000006">
    <property type="protein sequence ID" value="MCZ8537276.1"/>
    <property type="molecule type" value="Genomic_DNA"/>
</dbReference>
<name>A0A9X3LHT8_9BACL</name>
<dbReference type="SUPFAM" id="SSF48452">
    <property type="entry name" value="TPR-like"/>
    <property type="match status" value="1"/>
</dbReference>
<dbReference type="Pfam" id="PF02810">
    <property type="entry name" value="SEC-C"/>
    <property type="match status" value="1"/>
</dbReference>
<evidence type="ECO:0000313" key="3">
    <source>
        <dbReference type="Proteomes" id="UP001152173"/>
    </source>
</evidence>
<dbReference type="Pfam" id="PF14559">
    <property type="entry name" value="TPR_19"/>
    <property type="match status" value="1"/>
</dbReference>
<keyword evidence="1" id="KW-0802">TPR repeat</keyword>
<dbReference type="InterPro" id="IPR019734">
    <property type="entry name" value="TPR_rpt"/>
</dbReference>
<dbReference type="RefSeq" id="WP_269926370.1">
    <property type="nucleotide sequence ID" value="NZ_JAMKBJ010000006.1"/>
</dbReference>
<proteinExistence type="predicted"/>
<dbReference type="AlphaFoldDB" id="A0A9X3LHT8"/>
<dbReference type="InterPro" id="IPR004027">
    <property type="entry name" value="SEC_C_motif"/>
</dbReference>
<evidence type="ECO:0000313" key="2">
    <source>
        <dbReference type="EMBL" id="MCZ8537276.1"/>
    </source>
</evidence>
<dbReference type="Gene3D" id="3.10.450.50">
    <property type="match status" value="1"/>
</dbReference>
<feature type="repeat" description="TPR" evidence="1">
    <location>
        <begin position="461"/>
        <end position="494"/>
    </location>
</feature>
<sequence length="600" mass="68585">MVGRNDACPCGSGLKYKKCCGKTNVVNLSVVIDGELERIMEGFANEGLSSRAYGEMDVRVRKWMSELRSIFEPDLIEAISMDSYYYLEHADIWTGYLDKQIAKQRRQQVINVLKDWRHPFLMLGKITGVQGDRLVVRDELRNEDYTMPGGDLKSVIGEWLFGIVLLDPREGERGLVGTSGIVFIPKSRSSLVEQLIGKMKAKNVDYLDLYTSFGRAEAQFSFTPFQNRIMHMAAQYMDQYDHDKEMVEKLLSAFLLEHGVKAKKPEAVAAGAIQVAYEFGLVSPVYSTMKGLATYFGVSSATVSKYRDQIGDFLVEAASTHSNEPPVILMDMGTDPRGTERFMWEMAMRVKHQAFDSIEEINKFMQGKMKEAYEPANEDERVQLLCYRAYEADSEEDRIKLMKMAADINPENADVHLLMAEQETNPLVVEIHLLKAIRSGEKQFDQQYEHPWNYVLNRPYMRARFAYGTWLMTQQKADEAADQFKQLMDLNPSDQQGAGWLLAGAYVKLGLYDDARELLRGITSGQDNAVLEYMNILINKLENKEDDMSVWLRAEKLNRHVKNMLAEGRNPGLFPRSIAIEPGNEDEAKLIYWMFHWVMA</sequence>
<reference evidence="2" key="1">
    <citation type="submission" date="2022-05" db="EMBL/GenBank/DDBJ databases">
        <authorList>
            <person name="Colautti A."/>
            <person name="Iacumin L."/>
        </authorList>
    </citation>
    <scope>NUCLEOTIDE SEQUENCE</scope>
    <source>
        <strain evidence="2">SK 55</strain>
    </source>
</reference>
<comment type="caution">
    <text evidence="2">The sequence shown here is derived from an EMBL/GenBank/DDBJ whole genome shotgun (WGS) entry which is preliminary data.</text>
</comment>
<gene>
    <name evidence="2" type="ORF">M9R32_08800</name>
</gene>
<dbReference type="SUPFAM" id="SSF103642">
    <property type="entry name" value="Sec-C motif"/>
    <property type="match status" value="1"/>
</dbReference>
<evidence type="ECO:0000256" key="1">
    <source>
        <dbReference type="PROSITE-ProRule" id="PRU00339"/>
    </source>
</evidence>
<protein>
    <submittedName>
        <fullName evidence="2">SEC-C metal-binding domain-containing protein</fullName>
    </submittedName>
</protein>
<keyword evidence="3" id="KW-1185">Reference proteome</keyword>